<sequence>MSHQRRKTVVPNLSDPGLTQMAMQMMQNPEMARMMQDPRVVQTAMRMVQQQQQQQQHPRMPPLHQQMAGLHLAPQPQPMMMPPQPMYMPQQPFMPMMQPAPVPAPRKSRSRTAIQQEAAERRKQKKAEKEQRKAAKKAAKRRSQDSDEEDEDEDELDISQSTEVYGMWNRMLISMIDKVIEARPGDKFALDKAREFIVRLADSKDADLRKQPLNELYDHLLPHHELVKNHDVALFDPELEALGGLSALGLHKHLATLSAEQLAELWKGIELLFLLAVQIKSANSSLLKIIEATLIKAKHSTEEAMENDAVSDSADAAAAGPTSFKDSINSILQSGGAGSGPLSAILGPMVGGAQDLESLVSQLPADVQAQVNTIVSQVEGGGENAAAASSSGTGDLFGSFGSDAILALLRSNTIIPKTKKK</sequence>
<feature type="compositionally biased region" description="Acidic residues" evidence="1">
    <location>
        <begin position="146"/>
        <end position="157"/>
    </location>
</feature>
<accession>A0A7S8BEK9</accession>
<evidence type="ECO:0000256" key="1">
    <source>
        <dbReference type="SAM" id="MobiDB-lite"/>
    </source>
</evidence>
<evidence type="ECO:0000313" key="2">
    <source>
        <dbReference type="EMBL" id="QPB44407.1"/>
    </source>
</evidence>
<evidence type="ECO:0000313" key="3">
    <source>
        <dbReference type="Proteomes" id="UP001162098"/>
    </source>
</evidence>
<organism evidence="2 3">
    <name type="scientific">Medusavirus stheno T3</name>
    <dbReference type="NCBI Taxonomy" id="3069717"/>
    <lineage>
        <taxon>Viruses</taxon>
        <taxon>Varidnaviria</taxon>
        <taxon>Bamfordvirae</taxon>
        <taxon>Nucleocytoviricota</taxon>
        <taxon>Megaviricetes</taxon>
        <taxon>Mamonoviridae</taxon>
        <taxon>Medusavirus</taxon>
        <taxon>Medusavirus sthenus</taxon>
    </lineage>
</organism>
<feature type="region of interest" description="Disordered" evidence="1">
    <location>
        <begin position="87"/>
        <end position="158"/>
    </location>
</feature>
<proteinExistence type="predicted"/>
<dbReference type="EMBL" id="MW018138">
    <property type="protein sequence ID" value="QPB44407.1"/>
    <property type="molecule type" value="Genomic_DNA"/>
</dbReference>
<keyword evidence="3" id="KW-1185">Reference proteome</keyword>
<name>A0A7S8BEK9_9VIRU</name>
<protein>
    <submittedName>
        <fullName evidence="2">Uncharacterized protein</fullName>
    </submittedName>
</protein>
<dbReference type="Proteomes" id="UP001162098">
    <property type="component" value="Segment"/>
</dbReference>
<dbReference type="KEGG" id="vg:80543603"/>
<reference evidence="2 3" key="1">
    <citation type="submission" date="2020-09" db="EMBL/GenBank/DDBJ databases">
        <authorList>
            <person name="Zhang R."/>
            <person name="Garcia K."/>
            <person name="Ogata H."/>
        </authorList>
    </citation>
    <scope>NUCLEOTIDE SEQUENCE [LARGE SCALE GENOMIC DNA]</scope>
    <source>
        <strain evidence="3">stheno</strain>
    </source>
</reference>
<feature type="compositionally biased region" description="Low complexity" evidence="1">
    <location>
        <begin position="87"/>
        <end position="97"/>
    </location>
</feature>